<keyword evidence="3" id="KW-1185">Reference proteome</keyword>
<accession>A0A166PXW7</accession>
<dbReference type="GO" id="GO:0005975">
    <property type="term" value="P:carbohydrate metabolic process"/>
    <property type="evidence" value="ECO:0007669"/>
    <property type="project" value="InterPro"/>
</dbReference>
<dbReference type="OrthoDB" id="10036721at2759"/>
<feature type="signal peptide" evidence="1">
    <location>
        <begin position="1"/>
        <end position="23"/>
    </location>
</feature>
<name>A0A166PXW7_9AGAM</name>
<evidence type="ECO:0000313" key="3">
    <source>
        <dbReference type="Proteomes" id="UP000076532"/>
    </source>
</evidence>
<evidence type="ECO:0000313" key="2">
    <source>
        <dbReference type="EMBL" id="KZP26563.1"/>
    </source>
</evidence>
<dbReference type="Gene3D" id="1.50.10.10">
    <property type="match status" value="1"/>
</dbReference>
<evidence type="ECO:0000256" key="1">
    <source>
        <dbReference type="SAM" id="SignalP"/>
    </source>
</evidence>
<dbReference type="PANTHER" id="PTHR34987">
    <property type="entry name" value="C, PUTATIVE (AFU_ORTHOLOGUE AFUA_3G02880)-RELATED"/>
    <property type="match status" value="1"/>
</dbReference>
<dbReference type="EMBL" id="KV417513">
    <property type="protein sequence ID" value="KZP26563.1"/>
    <property type="molecule type" value="Genomic_DNA"/>
</dbReference>
<dbReference type="STRING" id="436010.A0A166PXW7"/>
<dbReference type="Proteomes" id="UP000076532">
    <property type="component" value="Unassembled WGS sequence"/>
</dbReference>
<feature type="chain" id="PRO_5007878435" evidence="1">
    <location>
        <begin position="24"/>
        <end position="534"/>
    </location>
</feature>
<organism evidence="2 3">
    <name type="scientific">Athelia psychrophila</name>
    <dbReference type="NCBI Taxonomy" id="1759441"/>
    <lineage>
        <taxon>Eukaryota</taxon>
        <taxon>Fungi</taxon>
        <taxon>Dikarya</taxon>
        <taxon>Basidiomycota</taxon>
        <taxon>Agaricomycotina</taxon>
        <taxon>Agaricomycetes</taxon>
        <taxon>Agaricomycetidae</taxon>
        <taxon>Atheliales</taxon>
        <taxon>Atheliaceae</taxon>
        <taxon>Athelia</taxon>
    </lineage>
</organism>
<keyword evidence="2" id="KW-0378">Hydrolase</keyword>
<proteinExistence type="predicted"/>
<dbReference type="InterPro" id="IPR012341">
    <property type="entry name" value="6hp_glycosidase-like_sf"/>
</dbReference>
<dbReference type="AlphaFoldDB" id="A0A166PXW7"/>
<protein>
    <submittedName>
        <fullName evidence="2">Glycoside hydrolase family 78 protein</fullName>
    </submittedName>
</protein>
<sequence length="534" mass="57323">MKVLNKLQLLVALLISALQCVAIAPSCPWDAFNYSLANRAVSAGNIHSTNGTVEGSSGLINNTAGNTTISGSGSYVVLDFGKEVGGRISVDVINSTSNSAFSLSFTESPLFINPTSDDSSQISPTQTIDGLVSFSAPVTAGTYTQHAVLLRGGFRYLIIVSNCDDNPTISNVALNITFAPHWTTPLNDYTGYFSAKDTSGFHDVDFWTKLWYGGAYTAQTNTVDVSEGKQEGVIGQIDWYNNANLGPATGPVQEHIARRHGYILEHPAGVHERPLRTRCSSCLRPRIRVMARFHMMAPTSTTSSETYHCRTLIGAHSYYTFIWSNYTYAVEFLEKVDSTGLVDVTYNSLLWDATAGMYRDNDTTSMHPQDGNSLAACADTIRPFIAGFELQAHFIAGNGSRALNLMRNQGAVAEWDASFTSHSHGWSTGPTFSLLFYLLSLQLQYAQCVTYGLNAAEGATKHASGWFGVQWNATNATIAFEVSTPVGTNGAIALPGTGPLTIDGTALPASAMSGLVEVGGGNHTVVRSLAVRIT</sequence>
<dbReference type="Gene3D" id="2.60.420.10">
    <property type="entry name" value="Maltose phosphorylase, domain 3"/>
    <property type="match status" value="1"/>
</dbReference>
<dbReference type="GO" id="GO:0016787">
    <property type="term" value="F:hydrolase activity"/>
    <property type="evidence" value="ECO:0007669"/>
    <property type="project" value="UniProtKB-KW"/>
</dbReference>
<reference evidence="2 3" key="1">
    <citation type="journal article" date="2016" name="Mol. Biol. Evol.">
        <title>Comparative Genomics of Early-Diverging Mushroom-Forming Fungi Provides Insights into the Origins of Lignocellulose Decay Capabilities.</title>
        <authorList>
            <person name="Nagy L.G."/>
            <person name="Riley R."/>
            <person name="Tritt A."/>
            <person name="Adam C."/>
            <person name="Daum C."/>
            <person name="Floudas D."/>
            <person name="Sun H."/>
            <person name="Yadav J.S."/>
            <person name="Pangilinan J."/>
            <person name="Larsson K.H."/>
            <person name="Matsuura K."/>
            <person name="Barry K."/>
            <person name="Labutti K."/>
            <person name="Kuo R."/>
            <person name="Ohm R.A."/>
            <person name="Bhattacharya S.S."/>
            <person name="Shirouzu T."/>
            <person name="Yoshinaga Y."/>
            <person name="Martin F.M."/>
            <person name="Grigoriev I.V."/>
            <person name="Hibbett D.S."/>
        </authorList>
    </citation>
    <scope>NUCLEOTIDE SEQUENCE [LARGE SCALE GENOMIC DNA]</scope>
    <source>
        <strain evidence="2 3">CBS 109695</strain>
    </source>
</reference>
<dbReference type="PANTHER" id="PTHR34987:SF6">
    <property type="entry name" value="ALPHA-L-RHAMNOSIDASE SIX-HAIRPIN GLYCOSIDASE DOMAIN-CONTAINING PROTEIN"/>
    <property type="match status" value="1"/>
</dbReference>
<keyword evidence="1" id="KW-0732">Signal</keyword>
<gene>
    <name evidence="2" type="ORF">FIBSPDRAFT_918087</name>
</gene>